<dbReference type="SUPFAM" id="SSF64356">
    <property type="entry name" value="SNARE-like"/>
    <property type="match status" value="1"/>
</dbReference>
<dbReference type="GO" id="GO:0005047">
    <property type="term" value="F:signal recognition particle binding"/>
    <property type="evidence" value="ECO:0007669"/>
    <property type="project" value="InterPro"/>
</dbReference>
<dbReference type="eggNOG" id="KOG0781">
    <property type="taxonomic scope" value="Eukaryota"/>
</dbReference>
<dbReference type="RefSeq" id="XP_003060164.1">
    <property type="nucleotide sequence ID" value="XM_003060118.1"/>
</dbReference>
<accession>C1MW67</accession>
<dbReference type="InterPro" id="IPR027417">
    <property type="entry name" value="P-loop_NTPase"/>
</dbReference>
<evidence type="ECO:0000256" key="6">
    <source>
        <dbReference type="ARBA" id="ARBA00023136"/>
    </source>
</evidence>
<dbReference type="Gene3D" id="1.20.120.140">
    <property type="entry name" value="Signal recognition particle SRP54, nucleotide-binding domain"/>
    <property type="match status" value="1"/>
</dbReference>
<evidence type="ECO:0000256" key="5">
    <source>
        <dbReference type="ARBA" id="ARBA00023134"/>
    </source>
</evidence>
<evidence type="ECO:0000256" key="8">
    <source>
        <dbReference type="SAM" id="MobiDB-lite"/>
    </source>
</evidence>
<dbReference type="CDD" id="cd17876">
    <property type="entry name" value="SRalpha_C"/>
    <property type="match status" value="1"/>
</dbReference>
<feature type="compositionally biased region" description="Basic and acidic residues" evidence="8">
    <location>
        <begin position="169"/>
        <end position="180"/>
    </location>
</feature>
<gene>
    <name evidence="10" type="ORF">MICPUCDRAFT_45685</name>
</gene>
<feature type="compositionally biased region" description="Low complexity" evidence="8">
    <location>
        <begin position="155"/>
        <end position="168"/>
    </location>
</feature>
<name>C1MW67_MICPC</name>
<dbReference type="InterPro" id="IPR011012">
    <property type="entry name" value="Longin-like_dom_sf"/>
</dbReference>
<evidence type="ECO:0000256" key="3">
    <source>
        <dbReference type="ARBA" id="ARBA00022741"/>
    </source>
</evidence>
<dbReference type="GO" id="GO:0005785">
    <property type="term" value="C:signal recognition particle receptor complex"/>
    <property type="evidence" value="ECO:0007669"/>
    <property type="project" value="InterPro"/>
</dbReference>
<dbReference type="Pfam" id="PF02881">
    <property type="entry name" value="SRP54_N"/>
    <property type="match status" value="1"/>
</dbReference>
<keyword evidence="6" id="KW-0472">Membrane</keyword>
<dbReference type="SMART" id="SM00962">
    <property type="entry name" value="SRP54"/>
    <property type="match status" value="1"/>
</dbReference>
<organism evidence="11">
    <name type="scientific">Micromonas pusilla (strain CCMP1545)</name>
    <name type="common">Picoplanktonic green alga</name>
    <dbReference type="NCBI Taxonomy" id="564608"/>
    <lineage>
        <taxon>Eukaryota</taxon>
        <taxon>Viridiplantae</taxon>
        <taxon>Chlorophyta</taxon>
        <taxon>Mamiellophyceae</taxon>
        <taxon>Mamiellales</taxon>
        <taxon>Mamiellaceae</taxon>
        <taxon>Micromonas</taxon>
    </lineage>
</organism>
<dbReference type="Gene3D" id="3.40.50.300">
    <property type="entry name" value="P-loop containing nucleotide triphosphate hydrolases"/>
    <property type="match status" value="1"/>
</dbReference>
<dbReference type="SMART" id="SM00382">
    <property type="entry name" value="AAA"/>
    <property type="match status" value="1"/>
</dbReference>
<dbReference type="GO" id="GO:0005525">
    <property type="term" value="F:GTP binding"/>
    <property type="evidence" value="ECO:0007669"/>
    <property type="project" value="UniProtKB-KW"/>
</dbReference>
<dbReference type="AlphaFoldDB" id="C1MW67"/>
<keyword evidence="7" id="KW-0675">Receptor</keyword>
<keyword evidence="11" id="KW-1185">Reference proteome</keyword>
<dbReference type="STRING" id="564608.C1MW67"/>
<keyword evidence="4" id="KW-0256">Endoplasmic reticulum</keyword>
<dbReference type="InterPro" id="IPR036225">
    <property type="entry name" value="SRP/SRP_N"/>
</dbReference>
<keyword evidence="5" id="KW-0342">GTP-binding</keyword>
<dbReference type="GO" id="GO:0006886">
    <property type="term" value="P:intracellular protein transport"/>
    <property type="evidence" value="ECO:0007669"/>
    <property type="project" value="InterPro"/>
</dbReference>
<dbReference type="PANTHER" id="PTHR43134:SF1">
    <property type="entry name" value="SIGNAL RECOGNITION PARTICLE RECEPTOR SUBUNIT ALPHA"/>
    <property type="match status" value="1"/>
</dbReference>
<dbReference type="InterPro" id="IPR042101">
    <property type="entry name" value="SRP54_N_sf"/>
</dbReference>
<feature type="compositionally biased region" description="Gly residues" evidence="8">
    <location>
        <begin position="232"/>
        <end position="246"/>
    </location>
</feature>
<dbReference type="KEGG" id="mpp:MICPUCDRAFT_45685"/>
<comment type="similarity">
    <text evidence="2">Belongs to the GTP-binding SRP family.</text>
</comment>
<dbReference type="CDD" id="cd14826">
    <property type="entry name" value="SR_alpha_SRX"/>
    <property type="match status" value="1"/>
</dbReference>
<dbReference type="SUPFAM" id="SSF47364">
    <property type="entry name" value="Domain of the SRP/SRP receptor G-proteins"/>
    <property type="match status" value="1"/>
</dbReference>
<dbReference type="Pfam" id="PF00448">
    <property type="entry name" value="SRP54"/>
    <property type="match status" value="1"/>
</dbReference>
<dbReference type="OrthoDB" id="1727884at2759"/>
<dbReference type="OMA" id="SARCYSI"/>
<dbReference type="Gene3D" id="3.30.450.60">
    <property type="match status" value="1"/>
</dbReference>
<dbReference type="GO" id="GO:0003924">
    <property type="term" value="F:GTPase activity"/>
    <property type="evidence" value="ECO:0007669"/>
    <property type="project" value="InterPro"/>
</dbReference>
<dbReference type="FunFam" id="3.40.50.300:FF:000188">
    <property type="entry name" value="signal recognition particle receptor subunit alpha"/>
    <property type="match status" value="1"/>
</dbReference>
<feature type="compositionally biased region" description="Basic and acidic residues" evidence="8">
    <location>
        <begin position="255"/>
        <end position="276"/>
    </location>
</feature>
<feature type="domain" description="SRP54-type proteins GTP-binding" evidence="9">
    <location>
        <begin position="600"/>
        <end position="613"/>
    </location>
</feature>
<dbReference type="InterPro" id="IPR013822">
    <property type="entry name" value="Signal_recog_particl_SRP54_hlx"/>
</dbReference>
<dbReference type="PANTHER" id="PTHR43134">
    <property type="entry name" value="SIGNAL RECOGNITION PARTICLE RECEPTOR SUBUNIT ALPHA"/>
    <property type="match status" value="1"/>
</dbReference>
<dbReference type="Proteomes" id="UP000001876">
    <property type="component" value="Unassembled WGS sequence"/>
</dbReference>
<dbReference type="PROSITE" id="PS00300">
    <property type="entry name" value="SRP54"/>
    <property type="match status" value="1"/>
</dbReference>
<dbReference type="EMBL" id="GG663741">
    <property type="protein sequence ID" value="EEH56116.1"/>
    <property type="molecule type" value="Genomic_DNA"/>
</dbReference>
<evidence type="ECO:0000313" key="10">
    <source>
        <dbReference type="EMBL" id="EEH56116.1"/>
    </source>
</evidence>
<feature type="compositionally biased region" description="Acidic residues" evidence="8">
    <location>
        <begin position="302"/>
        <end position="321"/>
    </location>
</feature>
<reference evidence="10 11" key="1">
    <citation type="journal article" date="2009" name="Science">
        <title>Green evolution and dynamic adaptations revealed by genomes of the marine picoeukaryotes Micromonas.</title>
        <authorList>
            <person name="Worden A.Z."/>
            <person name="Lee J.H."/>
            <person name="Mock T."/>
            <person name="Rouze P."/>
            <person name="Simmons M.P."/>
            <person name="Aerts A.L."/>
            <person name="Allen A.E."/>
            <person name="Cuvelier M.L."/>
            <person name="Derelle E."/>
            <person name="Everett M.V."/>
            <person name="Foulon E."/>
            <person name="Grimwood J."/>
            <person name="Gundlach H."/>
            <person name="Henrissat B."/>
            <person name="Napoli C."/>
            <person name="McDonald S.M."/>
            <person name="Parker M.S."/>
            <person name="Rombauts S."/>
            <person name="Salamov A."/>
            <person name="Von Dassow P."/>
            <person name="Badger J.H."/>
            <person name="Coutinho P.M."/>
            <person name="Demir E."/>
            <person name="Dubchak I."/>
            <person name="Gentemann C."/>
            <person name="Eikrem W."/>
            <person name="Gready J.E."/>
            <person name="John U."/>
            <person name="Lanier W."/>
            <person name="Lindquist E.A."/>
            <person name="Lucas S."/>
            <person name="Mayer K.F."/>
            <person name="Moreau H."/>
            <person name="Not F."/>
            <person name="Otillar R."/>
            <person name="Panaud O."/>
            <person name="Pangilinan J."/>
            <person name="Paulsen I."/>
            <person name="Piegu B."/>
            <person name="Poliakov A."/>
            <person name="Robbens S."/>
            <person name="Schmutz J."/>
            <person name="Toulza E."/>
            <person name="Wyss T."/>
            <person name="Zelensky A."/>
            <person name="Zhou K."/>
            <person name="Armbrust E.V."/>
            <person name="Bhattacharya D."/>
            <person name="Goodenough U.W."/>
            <person name="Van de Peer Y."/>
            <person name="Grigoriev I.V."/>
        </authorList>
    </citation>
    <scope>NUCLEOTIDE SEQUENCE [LARGE SCALE GENOMIC DNA]</scope>
    <source>
        <strain evidence="10 11">CCMP1545</strain>
    </source>
</reference>
<evidence type="ECO:0000256" key="2">
    <source>
        <dbReference type="ARBA" id="ARBA00008531"/>
    </source>
</evidence>
<dbReference type="InterPro" id="IPR003593">
    <property type="entry name" value="AAA+_ATPase"/>
</dbReference>
<comment type="subcellular location">
    <subcellularLocation>
        <location evidence="1">Endoplasmic reticulum membrane</location>
        <topology evidence="1">Peripheral membrane protein</topology>
        <orientation evidence="1">Cytoplasmic side</orientation>
    </subcellularLocation>
</comment>
<protein>
    <submittedName>
        <fullName evidence="10">Type II secretory pathway family protein</fullName>
    </submittedName>
</protein>
<evidence type="ECO:0000313" key="11">
    <source>
        <dbReference type="Proteomes" id="UP000001876"/>
    </source>
</evidence>
<sequence>MLDAVRIFTKGGVVLFAWDLTGSGTLGGGAGAGAGDPIDALVRECLLEERGGADEFAHAAGGASLTIKWTTHNELALVFVAVHQRILRLTHVDDLLARTRDAFCAPDGPYLGGGDGGGGGGRPADVLGPGLGAAGYNDAFVGPFEAIMRESEAAAASRRAPKAAPKAFDAAKKAAKRNDASGKAATSASARDADGDSDGARSERERQPATSSTSAGKKDEDDPGSSGNLSGATGGDDGDGGGGGGKKNAKRPKEKRVWADTKGKAKDLDFSARGDGADGGDAPTEGPDVQRVDISAPSRVDADDDDDALSSEDDDEDDEEEARSLAAAMNASTALEEEDLAPVLETLKTNFMNKNVAEEIAERLCESVAASLRGRKLASFSSLSAMVKRAMEDALTRILTPTRSVDVLREVKTAKASGRPYVITFVGVNGVGKSTNLSKVAYWLLQHDVRVMIAACDTFRAGAVEQLRTHCKRLGVPLFERGYEKDPASVASEAVKAARRTGAEVVLVDTAGRMQDNEPLMRALAKLINVNEPDLVLFVGEALVGNDAVDQLSKFNERLSDLATDAKKRRVIDGVVLSKFDTIDDKVGAALSMVYTSGAPVMFVGCGQTYTDLKRLNVRSVVKSLLSK</sequence>
<dbReference type="Pfam" id="PF04086">
    <property type="entry name" value="SRP-alpha_N"/>
    <property type="match status" value="1"/>
</dbReference>
<proteinExistence type="inferred from homology"/>
<evidence type="ECO:0000259" key="9">
    <source>
        <dbReference type="PROSITE" id="PS00300"/>
    </source>
</evidence>
<dbReference type="GeneID" id="9685309"/>
<dbReference type="GO" id="GO:0006614">
    <property type="term" value="P:SRP-dependent cotranslational protein targeting to membrane"/>
    <property type="evidence" value="ECO:0007669"/>
    <property type="project" value="InterPro"/>
</dbReference>
<dbReference type="SUPFAM" id="SSF52540">
    <property type="entry name" value="P-loop containing nucleoside triphosphate hydrolases"/>
    <property type="match status" value="1"/>
</dbReference>
<dbReference type="InterPro" id="IPR007222">
    <property type="entry name" value="Sig_recog_particle_rcpt_asu_N"/>
</dbReference>
<feature type="compositionally biased region" description="Basic and acidic residues" evidence="8">
    <location>
        <begin position="191"/>
        <end position="207"/>
    </location>
</feature>
<dbReference type="InterPro" id="IPR000897">
    <property type="entry name" value="SRP54_GTPase_dom"/>
</dbReference>
<feature type="region of interest" description="Disordered" evidence="8">
    <location>
        <begin position="155"/>
        <end position="321"/>
    </location>
</feature>
<evidence type="ECO:0000256" key="7">
    <source>
        <dbReference type="ARBA" id="ARBA00023170"/>
    </source>
</evidence>
<evidence type="ECO:0000256" key="1">
    <source>
        <dbReference type="ARBA" id="ARBA00004397"/>
    </source>
</evidence>
<keyword evidence="3" id="KW-0547">Nucleotide-binding</keyword>
<evidence type="ECO:0000256" key="4">
    <source>
        <dbReference type="ARBA" id="ARBA00022824"/>
    </source>
</evidence>